<evidence type="ECO:0000256" key="1">
    <source>
        <dbReference type="ARBA" id="ARBA00022679"/>
    </source>
</evidence>
<feature type="transmembrane region" description="Helical" evidence="5">
    <location>
        <begin position="96"/>
        <end position="117"/>
    </location>
</feature>
<dbReference type="Gene3D" id="1.20.5.1930">
    <property type="match status" value="1"/>
</dbReference>
<dbReference type="Pfam" id="PF07730">
    <property type="entry name" value="HisKA_3"/>
    <property type="match status" value="1"/>
</dbReference>
<keyword evidence="3" id="KW-0902">Two-component regulatory system</keyword>
<dbReference type="EMBL" id="BSEV01000002">
    <property type="protein sequence ID" value="GLK08076.1"/>
    <property type="molecule type" value="Genomic_DNA"/>
</dbReference>
<feature type="transmembrane region" description="Helical" evidence="5">
    <location>
        <begin position="57"/>
        <end position="75"/>
    </location>
</feature>
<protein>
    <recommendedName>
        <fullName evidence="6">Signal transduction histidine kinase subgroup 3 dimerisation and phosphoacceptor domain-containing protein</fullName>
    </recommendedName>
</protein>
<keyword evidence="1" id="KW-0808">Transferase</keyword>
<dbReference type="PANTHER" id="PTHR24421">
    <property type="entry name" value="NITRATE/NITRITE SENSOR PROTEIN NARX-RELATED"/>
    <property type="match status" value="1"/>
</dbReference>
<dbReference type="GO" id="GO:0016020">
    <property type="term" value="C:membrane"/>
    <property type="evidence" value="ECO:0007669"/>
    <property type="project" value="InterPro"/>
</dbReference>
<feature type="transmembrane region" description="Helical" evidence="5">
    <location>
        <begin position="229"/>
        <end position="250"/>
    </location>
</feature>
<evidence type="ECO:0000256" key="2">
    <source>
        <dbReference type="ARBA" id="ARBA00022777"/>
    </source>
</evidence>
<comment type="caution">
    <text evidence="7">The sequence shown here is derived from an EMBL/GenBank/DDBJ whole genome shotgun (WGS) entry which is preliminary data.</text>
</comment>
<reference evidence="7" key="2">
    <citation type="submission" date="2023-01" db="EMBL/GenBank/DDBJ databases">
        <authorList>
            <person name="Sun Q."/>
            <person name="Evtushenko L."/>
        </authorList>
    </citation>
    <scope>NUCLEOTIDE SEQUENCE</scope>
    <source>
        <strain evidence="7">VKM Ac-2007</strain>
    </source>
</reference>
<dbReference type="GO" id="GO:0046983">
    <property type="term" value="F:protein dimerization activity"/>
    <property type="evidence" value="ECO:0007669"/>
    <property type="project" value="InterPro"/>
</dbReference>
<evidence type="ECO:0000256" key="5">
    <source>
        <dbReference type="SAM" id="Phobius"/>
    </source>
</evidence>
<proteinExistence type="predicted"/>
<dbReference type="InterPro" id="IPR011712">
    <property type="entry name" value="Sig_transdc_His_kin_sub3_dim/P"/>
</dbReference>
<keyword evidence="5" id="KW-0472">Membrane</keyword>
<dbReference type="SUPFAM" id="SSF55874">
    <property type="entry name" value="ATPase domain of HSP90 chaperone/DNA topoisomerase II/histidine kinase"/>
    <property type="match status" value="1"/>
</dbReference>
<feature type="transmembrane region" description="Helical" evidence="5">
    <location>
        <begin position="199"/>
        <end position="217"/>
    </location>
</feature>
<dbReference type="Proteomes" id="UP001143474">
    <property type="component" value="Unassembled WGS sequence"/>
</dbReference>
<evidence type="ECO:0000259" key="6">
    <source>
        <dbReference type="Pfam" id="PF07730"/>
    </source>
</evidence>
<organism evidence="7 8">
    <name type="scientific">Streptosporangium carneum</name>
    <dbReference type="NCBI Taxonomy" id="47481"/>
    <lineage>
        <taxon>Bacteria</taxon>
        <taxon>Bacillati</taxon>
        <taxon>Actinomycetota</taxon>
        <taxon>Actinomycetes</taxon>
        <taxon>Streptosporangiales</taxon>
        <taxon>Streptosporangiaceae</taxon>
        <taxon>Streptosporangium</taxon>
    </lineage>
</organism>
<gene>
    <name evidence="7" type="ORF">GCM10017600_14810</name>
</gene>
<evidence type="ECO:0000313" key="8">
    <source>
        <dbReference type="Proteomes" id="UP001143474"/>
    </source>
</evidence>
<keyword evidence="2" id="KW-0418">Kinase</keyword>
<feature type="transmembrane region" description="Helical" evidence="5">
    <location>
        <begin position="154"/>
        <end position="171"/>
    </location>
</feature>
<dbReference type="InterPro" id="IPR036890">
    <property type="entry name" value="HATPase_C_sf"/>
</dbReference>
<dbReference type="PANTHER" id="PTHR24421:SF63">
    <property type="entry name" value="SENSOR HISTIDINE KINASE DESK"/>
    <property type="match status" value="1"/>
</dbReference>
<sequence>MQTNSDAEGTRRLARLVPSALSHVSRVLSGTFRRPARSGLRPPRPDLSESVSPVTRTAAGTAAGTVAGTVAGSGARRGLLKRRRKRSTVDRLRRSTVFSLLVGLFVAWAGFTLRFGATPGMTPVFLVIVDLSGMAAFSVLYMRMIRAAVAGTEAMREIVVSGLLVLVMLLVLDGELWSLGLLTAAWSSGAALLLNRAGTVAASVGAAAVGLLLVPPGSFGPIPEPGPPIVAYLVMAAFLPWANRFQLWFWKVVRSAEAGKEAMTRLAVTEERLRFSRDLHDLVGHSLSAIAIKSEVAVKLSGIDAERATTEMEEVRGLAREALKEIRTAVRGYRTVDLDAELRSMTAVLEADGVRCTLETPGERIPEELATLLAWVVREGTTNVLRHSSATRCRITIVLRDGAAVLEMTNDGVSAADGRGGTGLAGLSERVAAAGGVLTAGAGRAGAGEFRLRATVPLEGER</sequence>
<dbReference type="Gene3D" id="3.30.565.10">
    <property type="entry name" value="Histidine kinase-like ATPase, C-terminal domain"/>
    <property type="match status" value="1"/>
</dbReference>
<reference evidence="7" key="1">
    <citation type="journal article" date="2014" name="Int. J. Syst. Evol. Microbiol.">
        <title>Complete genome sequence of Corynebacterium casei LMG S-19264T (=DSM 44701T), isolated from a smear-ripened cheese.</title>
        <authorList>
            <consortium name="US DOE Joint Genome Institute (JGI-PGF)"/>
            <person name="Walter F."/>
            <person name="Albersmeier A."/>
            <person name="Kalinowski J."/>
            <person name="Ruckert C."/>
        </authorList>
    </citation>
    <scope>NUCLEOTIDE SEQUENCE</scope>
    <source>
        <strain evidence="7">VKM Ac-2007</strain>
    </source>
</reference>
<feature type="transmembrane region" description="Helical" evidence="5">
    <location>
        <begin position="123"/>
        <end position="142"/>
    </location>
</feature>
<keyword evidence="5" id="KW-1133">Transmembrane helix</keyword>
<dbReference type="CDD" id="cd16917">
    <property type="entry name" value="HATPase_UhpB-NarQ-NarX-like"/>
    <property type="match status" value="1"/>
</dbReference>
<dbReference type="InterPro" id="IPR050482">
    <property type="entry name" value="Sensor_HK_TwoCompSys"/>
</dbReference>
<dbReference type="GO" id="GO:0000155">
    <property type="term" value="F:phosphorelay sensor kinase activity"/>
    <property type="evidence" value="ECO:0007669"/>
    <property type="project" value="InterPro"/>
</dbReference>
<evidence type="ECO:0000256" key="4">
    <source>
        <dbReference type="SAM" id="MobiDB-lite"/>
    </source>
</evidence>
<keyword evidence="8" id="KW-1185">Reference proteome</keyword>
<accession>A0A9W6HYF2</accession>
<keyword evidence="5" id="KW-0812">Transmembrane</keyword>
<dbReference type="AlphaFoldDB" id="A0A9W6HYF2"/>
<feature type="region of interest" description="Disordered" evidence="4">
    <location>
        <begin position="33"/>
        <end position="52"/>
    </location>
</feature>
<name>A0A9W6HYF2_9ACTN</name>
<evidence type="ECO:0000256" key="3">
    <source>
        <dbReference type="ARBA" id="ARBA00023012"/>
    </source>
</evidence>
<evidence type="ECO:0000313" key="7">
    <source>
        <dbReference type="EMBL" id="GLK08076.1"/>
    </source>
</evidence>
<feature type="domain" description="Signal transduction histidine kinase subgroup 3 dimerisation and phosphoacceptor" evidence="6">
    <location>
        <begin position="271"/>
        <end position="337"/>
    </location>
</feature>